<feature type="region of interest" description="Disordered" evidence="1">
    <location>
        <begin position="223"/>
        <end position="243"/>
    </location>
</feature>
<feature type="region of interest" description="Disordered" evidence="1">
    <location>
        <begin position="153"/>
        <end position="176"/>
    </location>
</feature>
<evidence type="ECO:0000313" key="3">
    <source>
        <dbReference type="EMBL" id="KAA8491196.1"/>
    </source>
</evidence>
<accession>A0A5J4YI90</accession>
<keyword evidence="2" id="KW-0812">Transmembrane</keyword>
<reference evidence="4" key="1">
    <citation type="journal article" date="2019" name="Nat. Commun.">
        <title>Expansion of phycobilisome linker gene families in mesophilic red algae.</title>
        <authorList>
            <person name="Lee J."/>
            <person name="Kim D."/>
            <person name="Bhattacharya D."/>
            <person name="Yoon H.S."/>
        </authorList>
    </citation>
    <scope>NUCLEOTIDE SEQUENCE [LARGE SCALE GENOMIC DNA]</scope>
    <source>
        <strain evidence="4">CCMP 1328</strain>
    </source>
</reference>
<comment type="caution">
    <text evidence="3">The sequence shown here is derived from an EMBL/GenBank/DDBJ whole genome shotgun (WGS) entry which is preliminary data.</text>
</comment>
<evidence type="ECO:0000313" key="4">
    <source>
        <dbReference type="Proteomes" id="UP000324585"/>
    </source>
</evidence>
<dbReference type="Proteomes" id="UP000324585">
    <property type="component" value="Unassembled WGS sequence"/>
</dbReference>
<dbReference type="EMBL" id="VRMN01000015">
    <property type="protein sequence ID" value="KAA8491196.1"/>
    <property type="molecule type" value="Genomic_DNA"/>
</dbReference>
<sequence length="337" mass="37741">MQAPSAVWLVGAFVGAAAALWMSVWLARRIADWVQPEHPRNAYGMLSAHDSSSAGRLETPGARYRRSIRQMMREQDVYRRPWPERMLDVPYLLSQRHAWFLAHVASLFAVHGNTRVILRRMLDFATAYYSDYAQKHARFFPHECGDVIDDEEQDSMGAEAGASADEATPSSAAAAVSTGMEAEAAWPMLEKEWYSVRHAGADPRGMQALLRSKLLAAALRTHAERDGASTSQQRQIASDAQAMEPRSKSYKVYRSNPFDLEALPERAQPVATVPELAQLGIFDARVRLRHHIFLLAVQRECGLASPSDALSFIIDALKSDPRFREQYALDPFNARIT</sequence>
<keyword evidence="2" id="KW-0472">Membrane</keyword>
<dbReference type="AlphaFoldDB" id="A0A5J4YI90"/>
<keyword evidence="4" id="KW-1185">Reference proteome</keyword>
<evidence type="ECO:0000256" key="2">
    <source>
        <dbReference type="SAM" id="Phobius"/>
    </source>
</evidence>
<feature type="transmembrane region" description="Helical" evidence="2">
    <location>
        <begin position="6"/>
        <end position="27"/>
    </location>
</feature>
<name>A0A5J4YI90_PORPP</name>
<feature type="compositionally biased region" description="Low complexity" evidence="1">
    <location>
        <begin position="162"/>
        <end position="176"/>
    </location>
</feature>
<evidence type="ECO:0000256" key="1">
    <source>
        <dbReference type="SAM" id="MobiDB-lite"/>
    </source>
</evidence>
<gene>
    <name evidence="3" type="ORF">FVE85_9491</name>
</gene>
<protein>
    <submittedName>
        <fullName evidence="3">Uncharacterized protein</fullName>
    </submittedName>
</protein>
<feature type="compositionally biased region" description="Polar residues" evidence="1">
    <location>
        <begin position="228"/>
        <end position="238"/>
    </location>
</feature>
<keyword evidence="2" id="KW-1133">Transmembrane helix</keyword>
<proteinExistence type="predicted"/>
<organism evidence="3 4">
    <name type="scientific">Porphyridium purpureum</name>
    <name type="common">Red alga</name>
    <name type="synonym">Porphyridium cruentum</name>
    <dbReference type="NCBI Taxonomy" id="35688"/>
    <lineage>
        <taxon>Eukaryota</taxon>
        <taxon>Rhodophyta</taxon>
        <taxon>Bangiophyceae</taxon>
        <taxon>Porphyridiales</taxon>
        <taxon>Porphyridiaceae</taxon>
        <taxon>Porphyridium</taxon>
    </lineage>
</organism>